<keyword evidence="2" id="KW-1185">Reference proteome</keyword>
<organism evidence="1 2">
    <name type="scientific">Allomyces macrogynus (strain ATCC 38327)</name>
    <name type="common">Allomyces javanicus var. macrogynus</name>
    <dbReference type="NCBI Taxonomy" id="578462"/>
    <lineage>
        <taxon>Eukaryota</taxon>
        <taxon>Fungi</taxon>
        <taxon>Fungi incertae sedis</taxon>
        <taxon>Blastocladiomycota</taxon>
        <taxon>Blastocladiomycetes</taxon>
        <taxon>Blastocladiales</taxon>
        <taxon>Blastocladiaceae</taxon>
        <taxon>Allomyces</taxon>
    </lineage>
</organism>
<dbReference type="VEuPathDB" id="FungiDB:AMAG_11195"/>
<evidence type="ECO:0000313" key="1">
    <source>
        <dbReference type="EMBL" id="KNE66694.1"/>
    </source>
</evidence>
<protein>
    <submittedName>
        <fullName evidence="1">Uncharacterized protein</fullName>
    </submittedName>
</protein>
<dbReference type="EMBL" id="GG745351">
    <property type="protein sequence ID" value="KNE66694.1"/>
    <property type="molecule type" value="Genomic_DNA"/>
</dbReference>
<sequence>MSSTSRRTSSSWRLESGRSLHCRAGLVKRLDLAGSRLPASAVPHTLFPYLYPFCGWRRWMREDNSYSSILAPSLALHSFDHQTSAPQDTHHAQHRIYRLSIKSAAY</sequence>
<proteinExistence type="predicted"/>
<reference evidence="2" key="2">
    <citation type="submission" date="2009-11" db="EMBL/GenBank/DDBJ databases">
        <title>The Genome Sequence of Allomyces macrogynus strain ATCC 38327.</title>
        <authorList>
            <consortium name="The Broad Institute Genome Sequencing Platform"/>
            <person name="Russ C."/>
            <person name="Cuomo C."/>
            <person name="Shea T."/>
            <person name="Young S.K."/>
            <person name="Zeng Q."/>
            <person name="Koehrsen M."/>
            <person name="Haas B."/>
            <person name="Borodovsky M."/>
            <person name="Guigo R."/>
            <person name="Alvarado L."/>
            <person name="Berlin A."/>
            <person name="Borenstein D."/>
            <person name="Chen Z."/>
            <person name="Engels R."/>
            <person name="Freedman E."/>
            <person name="Gellesch M."/>
            <person name="Goldberg J."/>
            <person name="Griggs A."/>
            <person name="Gujja S."/>
            <person name="Heiman D."/>
            <person name="Hepburn T."/>
            <person name="Howarth C."/>
            <person name="Jen D."/>
            <person name="Larson L."/>
            <person name="Lewis B."/>
            <person name="Mehta T."/>
            <person name="Park D."/>
            <person name="Pearson M."/>
            <person name="Roberts A."/>
            <person name="Saif S."/>
            <person name="Shenoy N."/>
            <person name="Sisk P."/>
            <person name="Stolte C."/>
            <person name="Sykes S."/>
            <person name="Walk T."/>
            <person name="White J."/>
            <person name="Yandava C."/>
            <person name="Burger G."/>
            <person name="Gray M.W."/>
            <person name="Holland P.W.H."/>
            <person name="King N."/>
            <person name="Lang F.B.F."/>
            <person name="Roger A.J."/>
            <person name="Ruiz-Trillo I."/>
            <person name="Lander E."/>
            <person name="Nusbaum C."/>
        </authorList>
    </citation>
    <scope>NUCLEOTIDE SEQUENCE [LARGE SCALE GENOMIC DNA]</scope>
    <source>
        <strain evidence="2">ATCC 38327</strain>
    </source>
</reference>
<accession>A0A0L0SWH5</accession>
<name>A0A0L0SWH5_ALLM3</name>
<gene>
    <name evidence="1" type="ORF">AMAG_11195</name>
</gene>
<reference evidence="1 2" key="1">
    <citation type="submission" date="2009-11" db="EMBL/GenBank/DDBJ databases">
        <title>Annotation of Allomyces macrogynus ATCC 38327.</title>
        <authorList>
            <consortium name="The Broad Institute Genome Sequencing Platform"/>
            <person name="Russ C."/>
            <person name="Cuomo C."/>
            <person name="Burger G."/>
            <person name="Gray M.W."/>
            <person name="Holland P.W.H."/>
            <person name="King N."/>
            <person name="Lang F.B.F."/>
            <person name="Roger A.J."/>
            <person name="Ruiz-Trillo I."/>
            <person name="Young S.K."/>
            <person name="Zeng Q."/>
            <person name="Gargeya S."/>
            <person name="Fitzgerald M."/>
            <person name="Haas B."/>
            <person name="Abouelleil A."/>
            <person name="Alvarado L."/>
            <person name="Arachchi H.M."/>
            <person name="Berlin A."/>
            <person name="Chapman S.B."/>
            <person name="Gearin G."/>
            <person name="Goldberg J."/>
            <person name="Griggs A."/>
            <person name="Gujja S."/>
            <person name="Hansen M."/>
            <person name="Heiman D."/>
            <person name="Howarth C."/>
            <person name="Larimer J."/>
            <person name="Lui A."/>
            <person name="MacDonald P.J.P."/>
            <person name="McCowen C."/>
            <person name="Montmayeur A."/>
            <person name="Murphy C."/>
            <person name="Neiman D."/>
            <person name="Pearson M."/>
            <person name="Priest M."/>
            <person name="Roberts A."/>
            <person name="Saif S."/>
            <person name="Shea T."/>
            <person name="Sisk P."/>
            <person name="Stolte C."/>
            <person name="Sykes S."/>
            <person name="Wortman J."/>
            <person name="Nusbaum C."/>
            <person name="Birren B."/>
        </authorList>
    </citation>
    <scope>NUCLEOTIDE SEQUENCE [LARGE SCALE GENOMIC DNA]</scope>
    <source>
        <strain evidence="1 2">ATCC 38327</strain>
    </source>
</reference>
<evidence type="ECO:0000313" key="2">
    <source>
        <dbReference type="Proteomes" id="UP000054350"/>
    </source>
</evidence>
<dbReference type="AlphaFoldDB" id="A0A0L0SWH5"/>
<dbReference type="Proteomes" id="UP000054350">
    <property type="component" value="Unassembled WGS sequence"/>
</dbReference>